<protein>
    <submittedName>
        <fullName evidence="1">Uncharacterized protein</fullName>
    </submittedName>
</protein>
<organism evidence="1 2">
    <name type="scientific">Eumeta variegata</name>
    <name type="common">Bagworm moth</name>
    <name type="synonym">Eumeta japonica</name>
    <dbReference type="NCBI Taxonomy" id="151549"/>
    <lineage>
        <taxon>Eukaryota</taxon>
        <taxon>Metazoa</taxon>
        <taxon>Ecdysozoa</taxon>
        <taxon>Arthropoda</taxon>
        <taxon>Hexapoda</taxon>
        <taxon>Insecta</taxon>
        <taxon>Pterygota</taxon>
        <taxon>Neoptera</taxon>
        <taxon>Endopterygota</taxon>
        <taxon>Lepidoptera</taxon>
        <taxon>Glossata</taxon>
        <taxon>Ditrysia</taxon>
        <taxon>Tineoidea</taxon>
        <taxon>Psychidae</taxon>
        <taxon>Oiketicinae</taxon>
        <taxon>Eumeta</taxon>
    </lineage>
</organism>
<sequence>MTSQMVQALVDHGRFMQYLFRFKLRDSPYCACDRAKIQDLLHVLEECGMFLREHAALGTGIDVQINFFQGQILSFPRRGKSCSSRPIKAGVLRGSIALTYIALHVTNDILRYPKVELALFSDDTTLYTLDAQPRALAYFQIAIDILSDWSRE</sequence>
<accession>A0A4C1TI58</accession>
<keyword evidence="2" id="KW-1185">Reference proteome</keyword>
<gene>
    <name evidence="1" type="ORF">EVAR_10442_1</name>
</gene>
<evidence type="ECO:0000313" key="2">
    <source>
        <dbReference type="Proteomes" id="UP000299102"/>
    </source>
</evidence>
<dbReference type="OrthoDB" id="411823at2759"/>
<evidence type="ECO:0000313" key="1">
    <source>
        <dbReference type="EMBL" id="GBP13866.1"/>
    </source>
</evidence>
<dbReference type="AlphaFoldDB" id="A0A4C1TI58"/>
<dbReference type="Proteomes" id="UP000299102">
    <property type="component" value="Unassembled WGS sequence"/>
</dbReference>
<name>A0A4C1TI58_EUMVA</name>
<reference evidence="1 2" key="1">
    <citation type="journal article" date="2019" name="Commun. Biol.">
        <title>The bagworm genome reveals a unique fibroin gene that provides high tensile strength.</title>
        <authorList>
            <person name="Kono N."/>
            <person name="Nakamura H."/>
            <person name="Ohtoshi R."/>
            <person name="Tomita M."/>
            <person name="Numata K."/>
            <person name="Arakawa K."/>
        </authorList>
    </citation>
    <scope>NUCLEOTIDE SEQUENCE [LARGE SCALE GENOMIC DNA]</scope>
</reference>
<comment type="caution">
    <text evidence="1">The sequence shown here is derived from an EMBL/GenBank/DDBJ whole genome shotgun (WGS) entry which is preliminary data.</text>
</comment>
<proteinExistence type="predicted"/>
<dbReference type="EMBL" id="BGZK01000060">
    <property type="protein sequence ID" value="GBP13866.1"/>
    <property type="molecule type" value="Genomic_DNA"/>
</dbReference>